<feature type="domain" description="FAD-binding" evidence="5">
    <location>
        <begin position="327"/>
        <end position="411"/>
    </location>
</feature>
<evidence type="ECO:0000256" key="2">
    <source>
        <dbReference type="ARBA" id="ARBA00022827"/>
    </source>
</evidence>
<dbReference type="GO" id="GO:0016491">
    <property type="term" value="F:oxidoreductase activity"/>
    <property type="evidence" value="ECO:0007669"/>
    <property type="project" value="UniProtKB-KW"/>
</dbReference>
<sequence length="477" mass="52656">MFNSNVEDINGLDKEGLPVRVAVIGGGIGGVAFAAFVSNLLRGNPDQRIRIDIYEACATLTEIGAGVGMWLRTWKIMQSYGDELTTSLSRIAPSDRDLSETERLAFAFRMGQGNVNNDQNSPFFELMARFGVLTLHRAGLQASLASHINVDDLVEIHFSKRLSEYNTEVFEGRSIVRMKFEDGSESVSDVLIGADGIHSAVRNSLYKQSGGLSGQPPEPTWTGTIVYRSLIQCSELSQLFPDGHPSSKGPVVYFGKSKHVLTYPIMTPNAKDGNADVVNMVAFCSRLDLEGSEYEGPWMRSVGREVLLNEFRDWNNEITGLLKAVNSVSLWAIHVLPALPQYRTGNVCLLGDAAHAMAPHQGAGGGQAIEDAHVLAHLFTHPSFSAKNISRALEVYDKVRRPIAEEVARRSRLNGMMYELNASYDDRAGGLSREERLLNLARSIEELHDWEWTSRDADILQDGDQQVSLALRLFEGE</sequence>
<evidence type="ECO:0000313" key="7">
    <source>
        <dbReference type="Proteomes" id="UP000053477"/>
    </source>
</evidence>
<keyword evidence="4" id="KW-0472">Membrane</keyword>
<dbReference type="InterPro" id="IPR036188">
    <property type="entry name" value="FAD/NAD-bd_sf"/>
</dbReference>
<gene>
    <name evidence="6" type="ORF">SCHPADRAFT_902894</name>
</gene>
<keyword evidence="3" id="KW-0560">Oxidoreductase</keyword>
<dbReference type="EMBL" id="KQ085937">
    <property type="protein sequence ID" value="KLO14906.1"/>
    <property type="molecule type" value="Genomic_DNA"/>
</dbReference>
<evidence type="ECO:0000256" key="1">
    <source>
        <dbReference type="ARBA" id="ARBA00022630"/>
    </source>
</evidence>
<dbReference type="InParanoid" id="A0A0H2SDA5"/>
<name>A0A0H2SDA5_9AGAM</name>
<dbReference type="PANTHER" id="PTHR46720">
    <property type="entry name" value="HYDROXYLASE, PUTATIVE (AFU_ORTHOLOGUE AFUA_3G01460)-RELATED"/>
    <property type="match status" value="1"/>
</dbReference>
<organism evidence="6 7">
    <name type="scientific">Schizopora paradoxa</name>
    <dbReference type="NCBI Taxonomy" id="27342"/>
    <lineage>
        <taxon>Eukaryota</taxon>
        <taxon>Fungi</taxon>
        <taxon>Dikarya</taxon>
        <taxon>Basidiomycota</taxon>
        <taxon>Agaricomycotina</taxon>
        <taxon>Agaricomycetes</taxon>
        <taxon>Hymenochaetales</taxon>
        <taxon>Schizoporaceae</taxon>
        <taxon>Schizopora</taxon>
    </lineage>
</organism>
<reference evidence="6 7" key="1">
    <citation type="submission" date="2015-04" db="EMBL/GenBank/DDBJ databases">
        <title>Complete genome sequence of Schizopora paradoxa KUC8140, a cosmopolitan wood degrader in East Asia.</title>
        <authorList>
            <consortium name="DOE Joint Genome Institute"/>
            <person name="Min B."/>
            <person name="Park H."/>
            <person name="Jang Y."/>
            <person name="Kim J.-J."/>
            <person name="Kim K.H."/>
            <person name="Pangilinan J."/>
            <person name="Lipzen A."/>
            <person name="Riley R."/>
            <person name="Grigoriev I.V."/>
            <person name="Spatafora J.W."/>
            <person name="Choi I.-G."/>
        </authorList>
    </citation>
    <scope>NUCLEOTIDE SEQUENCE [LARGE SCALE GENOMIC DNA]</scope>
    <source>
        <strain evidence="6 7">KUC8140</strain>
    </source>
</reference>
<evidence type="ECO:0000313" key="6">
    <source>
        <dbReference type="EMBL" id="KLO14906.1"/>
    </source>
</evidence>
<keyword evidence="1" id="KW-0285">Flavoprotein</keyword>
<evidence type="ECO:0000259" key="5">
    <source>
        <dbReference type="Pfam" id="PF01494"/>
    </source>
</evidence>
<dbReference type="PRINTS" id="PR00420">
    <property type="entry name" value="RNGMNOXGNASE"/>
</dbReference>
<dbReference type="PANTHER" id="PTHR46720:SF3">
    <property type="entry name" value="FAD-BINDING DOMAIN-CONTAINING PROTEIN-RELATED"/>
    <property type="match status" value="1"/>
</dbReference>
<dbReference type="InterPro" id="IPR002938">
    <property type="entry name" value="FAD-bd"/>
</dbReference>
<evidence type="ECO:0000256" key="3">
    <source>
        <dbReference type="ARBA" id="ARBA00023002"/>
    </source>
</evidence>
<keyword evidence="4" id="KW-0812">Transmembrane</keyword>
<accession>A0A0H2SDA5</accession>
<keyword evidence="2" id="KW-0274">FAD</keyword>
<dbReference type="STRING" id="27342.A0A0H2SDA5"/>
<keyword evidence="7" id="KW-1185">Reference proteome</keyword>
<dbReference type="Proteomes" id="UP000053477">
    <property type="component" value="Unassembled WGS sequence"/>
</dbReference>
<proteinExistence type="predicted"/>
<keyword evidence="4" id="KW-1133">Transmembrane helix</keyword>
<dbReference type="OrthoDB" id="47494at2759"/>
<dbReference type="SUPFAM" id="SSF51905">
    <property type="entry name" value="FAD/NAD(P)-binding domain"/>
    <property type="match status" value="1"/>
</dbReference>
<dbReference type="GO" id="GO:0071949">
    <property type="term" value="F:FAD binding"/>
    <property type="evidence" value="ECO:0007669"/>
    <property type="project" value="InterPro"/>
</dbReference>
<dbReference type="AlphaFoldDB" id="A0A0H2SDA5"/>
<dbReference type="Pfam" id="PF01494">
    <property type="entry name" value="FAD_binding_3"/>
    <property type="match status" value="1"/>
</dbReference>
<feature type="transmembrane region" description="Helical" evidence="4">
    <location>
        <begin position="20"/>
        <end position="41"/>
    </location>
</feature>
<protein>
    <submittedName>
        <fullName evidence="6">FAD/NAD(P)-binding domain-containing protein</fullName>
    </submittedName>
</protein>
<evidence type="ECO:0000256" key="4">
    <source>
        <dbReference type="SAM" id="Phobius"/>
    </source>
</evidence>
<dbReference type="Gene3D" id="3.50.50.60">
    <property type="entry name" value="FAD/NAD(P)-binding domain"/>
    <property type="match status" value="1"/>
</dbReference>
<dbReference type="InterPro" id="IPR051104">
    <property type="entry name" value="FAD_monoxygenase"/>
</dbReference>
<dbReference type="SUPFAM" id="SSF54373">
    <property type="entry name" value="FAD-linked reductases, C-terminal domain"/>
    <property type="match status" value="1"/>
</dbReference>
<dbReference type="GO" id="GO:0044550">
    <property type="term" value="P:secondary metabolite biosynthetic process"/>
    <property type="evidence" value="ECO:0007669"/>
    <property type="project" value="TreeGrafter"/>
</dbReference>